<sequence>MIFVSLIVIASSLAAIVSIEAAARGRLGINSLIGLRVSSVMSSDEAWQRGHAAARVPVWIGASGAVAGSLISIVLPESARGVGQTASTTILLLGVIVGGIIASRAARGVVPPVFDDLPPNDSHT</sequence>
<keyword evidence="1" id="KW-0472">Membrane</keyword>
<keyword evidence="1" id="KW-1133">Transmembrane helix</keyword>
<feature type="transmembrane region" description="Helical" evidence="1">
    <location>
        <begin position="87"/>
        <end position="106"/>
    </location>
</feature>
<dbReference type="Pfam" id="PF13630">
    <property type="entry name" value="SdpI"/>
    <property type="match status" value="1"/>
</dbReference>
<protein>
    <submittedName>
        <fullName evidence="2">SdpI family protein</fullName>
    </submittedName>
</protein>
<organism evidence="2 3">
    <name type="scientific">Leifsonia shinshuensis</name>
    <dbReference type="NCBI Taxonomy" id="150026"/>
    <lineage>
        <taxon>Bacteria</taxon>
        <taxon>Bacillati</taxon>
        <taxon>Actinomycetota</taxon>
        <taxon>Actinomycetes</taxon>
        <taxon>Micrococcales</taxon>
        <taxon>Microbacteriaceae</taxon>
        <taxon>Leifsonia</taxon>
    </lineage>
</organism>
<dbReference type="AlphaFoldDB" id="A0A7G6YFW3"/>
<dbReference type="EMBL" id="CP043641">
    <property type="protein sequence ID" value="QNE37378.1"/>
    <property type="molecule type" value="Genomic_DNA"/>
</dbReference>
<reference evidence="3" key="1">
    <citation type="submission" date="2019-09" db="EMBL/GenBank/DDBJ databases">
        <title>Antimicrobial potential of Antarctic Bacteria.</title>
        <authorList>
            <person name="Benaud N."/>
            <person name="Edwards R.J."/>
            <person name="Ferrari B.C."/>
        </authorList>
    </citation>
    <scope>NUCLEOTIDE SEQUENCE [LARGE SCALE GENOMIC DNA]</scope>
    <source>
        <strain evidence="3">INR9</strain>
    </source>
</reference>
<evidence type="ECO:0000313" key="2">
    <source>
        <dbReference type="EMBL" id="QNE37378.1"/>
    </source>
</evidence>
<gene>
    <name evidence="2" type="ORF">F1C12_21220</name>
</gene>
<evidence type="ECO:0000313" key="3">
    <source>
        <dbReference type="Proteomes" id="UP000515511"/>
    </source>
</evidence>
<dbReference type="KEGG" id="lse:F1C12_21220"/>
<dbReference type="InterPro" id="IPR025962">
    <property type="entry name" value="SdpI/YhfL"/>
</dbReference>
<evidence type="ECO:0000256" key="1">
    <source>
        <dbReference type="SAM" id="Phobius"/>
    </source>
</evidence>
<accession>A0A7G6YFW3</accession>
<proteinExistence type="predicted"/>
<keyword evidence="1" id="KW-0812">Transmembrane</keyword>
<feature type="transmembrane region" description="Helical" evidence="1">
    <location>
        <begin position="56"/>
        <end position="75"/>
    </location>
</feature>
<dbReference type="RefSeq" id="WP_185276787.1">
    <property type="nucleotide sequence ID" value="NZ_CP043641.1"/>
</dbReference>
<name>A0A7G6YFW3_9MICO</name>
<dbReference type="Proteomes" id="UP000515511">
    <property type="component" value="Chromosome"/>
</dbReference>